<sequence>MAISRRKCIGFAAASGALSLAALPQSAFAGAQIEEPLIDSVRTALSSAIHNKAPPVPEFSTTEARLVYLRWLGEMSERLKKKIADWPTRKEFLQTVWYEAKRSGLDVSLVLGLVQVESNFRKFAVSSAGARGYMQVMPFWTRVIGDSDSAKLFHMQTNLRFGCVILRHYLDRENGDLYMTLGRYNGSRGKSPYPNAVFANQRLWAYDDKARERDRDREHEKDRSAA</sequence>
<evidence type="ECO:0000313" key="5">
    <source>
        <dbReference type="Proteomes" id="UP000032067"/>
    </source>
</evidence>
<dbReference type="RefSeq" id="WP_042578929.1">
    <property type="nucleotide sequence ID" value="NZ_JXQQ01000025.1"/>
</dbReference>
<dbReference type="Proteomes" id="UP000032067">
    <property type="component" value="Unassembled WGS sequence"/>
</dbReference>
<dbReference type="CDD" id="cd00254">
    <property type="entry name" value="LT-like"/>
    <property type="match status" value="1"/>
</dbReference>
<evidence type="ECO:0000256" key="1">
    <source>
        <dbReference type="ARBA" id="ARBA00007734"/>
    </source>
</evidence>
<proteinExistence type="inferred from homology"/>
<dbReference type="PANTHER" id="PTHR37423:SF2">
    <property type="entry name" value="MEMBRANE-BOUND LYTIC MUREIN TRANSGLYCOSYLASE C"/>
    <property type="match status" value="1"/>
</dbReference>
<dbReference type="InterPro" id="IPR006311">
    <property type="entry name" value="TAT_signal"/>
</dbReference>
<dbReference type="PROSITE" id="PS51318">
    <property type="entry name" value="TAT"/>
    <property type="match status" value="1"/>
</dbReference>
<dbReference type="OrthoDB" id="92254at2"/>
<dbReference type="SUPFAM" id="SSF53955">
    <property type="entry name" value="Lysozyme-like"/>
    <property type="match status" value="1"/>
</dbReference>
<dbReference type="Pfam" id="PF01464">
    <property type="entry name" value="SLT"/>
    <property type="match status" value="1"/>
</dbReference>
<dbReference type="InterPro" id="IPR023346">
    <property type="entry name" value="Lysozyme-like_dom_sf"/>
</dbReference>
<name>A0A0D0MUK0_VARPD</name>
<comment type="similarity">
    <text evidence="1">Belongs to the transglycosylase Slt family.</text>
</comment>
<keyword evidence="2" id="KW-0732">Signal</keyword>
<reference evidence="4 5" key="1">
    <citation type="submission" date="2014-12" db="EMBL/GenBank/DDBJ databases">
        <title>16Stimator: statistical estimation of ribosomal gene copy numbers from draft genome assemblies.</title>
        <authorList>
            <person name="Perisin M.A."/>
            <person name="Vetter M."/>
            <person name="Gilbert J.A."/>
            <person name="Bergelson J."/>
        </authorList>
    </citation>
    <scope>NUCLEOTIDE SEQUENCE [LARGE SCALE GENOMIC DNA]</scope>
    <source>
        <strain evidence="4 5">MEDvA23</strain>
    </source>
</reference>
<evidence type="ECO:0000256" key="2">
    <source>
        <dbReference type="SAM" id="SignalP"/>
    </source>
</evidence>
<dbReference type="AlphaFoldDB" id="A0A0D0MUK0"/>
<dbReference type="PANTHER" id="PTHR37423">
    <property type="entry name" value="SOLUBLE LYTIC MUREIN TRANSGLYCOSYLASE-RELATED"/>
    <property type="match status" value="1"/>
</dbReference>
<comment type="caution">
    <text evidence="4">The sequence shown here is derived from an EMBL/GenBank/DDBJ whole genome shotgun (WGS) entry which is preliminary data.</text>
</comment>
<organism evidence="4 5">
    <name type="scientific">Variovorax paradoxus</name>
    <dbReference type="NCBI Taxonomy" id="34073"/>
    <lineage>
        <taxon>Bacteria</taxon>
        <taxon>Pseudomonadati</taxon>
        <taxon>Pseudomonadota</taxon>
        <taxon>Betaproteobacteria</taxon>
        <taxon>Burkholderiales</taxon>
        <taxon>Comamonadaceae</taxon>
        <taxon>Variovorax</taxon>
    </lineage>
</organism>
<dbReference type="Gene3D" id="1.10.530.10">
    <property type="match status" value="1"/>
</dbReference>
<accession>A0A0D0MUK0</accession>
<protein>
    <submittedName>
        <fullName evidence="4">Lytic transglycosylase</fullName>
    </submittedName>
</protein>
<evidence type="ECO:0000259" key="3">
    <source>
        <dbReference type="Pfam" id="PF01464"/>
    </source>
</evidence>
<feature type="signal peptide" evidence="2">
    <location>
        <begin position="1"/>
        <end position="29"/>
    </location>
</feature>
<gene>
    <name evidence="4" type="ORF">RT97_11505</name>
</gene>
<dbReference type="InterPro" id="IPR008258">
    <property type="entry name" value="Transglycosylase_SLT_dom_1"/>
</dbReference>
<evidence type="ECO:0000313" key="4">
    <source>
        <dbReference type="EMBL" id="KIQ32845.1"/>
    </source>
</evidence>
<feature type="domain" description="Transglycosylase SLT" evidence="3">
    <location>
        <begin position="99"/>
        <end position="190"/>
    </location>
</feature>
<feature type="chain" id="PRO_5002234248" evidence="2">
    <location>
        <begin position="30"/>
        <end position="226"/>
    </location>
</feature>
<dbReference type="EMBL" id="JXQQ01000025">
    <property type="protein sequence ID" value="KIQ32845.1"/>
    <property type="molecule type" value="Genomic_DNA"/>
</dbReference>